<evidence type="ECO:0000313" key="2">
    <source>
        <dbReference type="EMBL" id="CCD52259.1"/>
    </source>
</evidence>
<name>G2YKW1_BOTF4</name>
<dbReference type="AlphaFoldDB" id="G2YKW1"/>
<gene>
    <name evidence="2" type="ORF">BofuT4_P080540.1</name>
</gene>
<proteinExistence type="predicted"/>
<organism evidence="2 3">
    <name type="scientific">Botryotinia fuckeliana (strain T4)</name>
    <name type="common">Noble rot fungus</name>
    <name type="synonym">Botrytis cinerea</name>
    <dbReference type="NCBI Taxonomy" id="999810"/>
    <lineage>
        <taxon>Eukaryota</taxon>
        <taxon>Fungi</taxon>
        <taxon>Dikarya</taxon>
        <taxon>Ascomycota</taxon>
        <taxon>Pezizomycotina</taxon>
        <taxon>Leotiomycetes</taxon>
        <taxon>Helotiales</taxon>
        <taxon>Sclerotiniaceae</taxon>
        <taxon>Botrytis</taxon>
    </lineage>
</organism>
<accession>G2YKW1</accession>
<evidence type="ECO:0000256" key="1">
    <source>
        <dbReference type="SAM" id="Phobius"/>
    </source>
</evidence>
<evidence type="ECO:0000313" key="3">
    <source>
        <dbReference type="Proteomes" id="UP000008177"/>
    </source>
</evidence>
<keyword evidence="1" id="KW-1133">Transmembrane helix</keyword>
<reference evidence="3" key="1">
    <citation type="journal article" date="2011" name="PLoS Genet.">
        <title>Genomic analysis of the necrotrophic fungal pathogens Sclerotinia sclerotiorum and Botrytis cinerea.</title>
        <authorList>
            <person name="Amselem J."/>
            <person name="Cuomo C.A."/>
            <person name="van Kan J.A."/>
            <person name="Viaud M."/>
            <person name="Benito E.P."/>
            <person name="Couloux A."/>
            <person name="Coutinho P.M."/>
            <person name="de Vries R.P."/>
            <person name="Dyer P.S."/>
            <person name="Fillinger S."/>
            <person name="Fournier E."/>
            <person name="Gout L."/>
            <person name="Hahn M."/>
            <person name="Kohn L."/>
            <person name="Lapalu N."/>
            <person name="Plummer K.M."/>
            <person name="Pradier J.M."/>
            <person name="Quevillon E."/>
            <person name="Sharon A."/>
            <person name="Simon A."/>
            <person name="ten Have A."/>
            <person name="Tudzynski B."/>
            <person name="Tudzynski P."/>
            <person name="Wincker P."/>
            <person name="Andrew M."/>
            <person name="Anthouard V."/>
            <person name="Beever R.E."/>
            <person name="Beffa R."/>
            <person name="Benoit I."/>
            <person name="Bouzid O."/>
            <person name="Brault B."/>
            <person name="Chen Z."/>
            <person name="Choquer M."/>
            <person name="Collemare J."/>
            <person name="Cotton P."/>
            <person name="Danchin E.G."/>
            <person name="Da Silva C."/>
            <person name="Gautier A."/>
            <person name="Giraud C."/>
            <person name="Giraud T."/>
            <person name="Gonzalez C."/>
            <person name="Grossetete S."/>
            <person name="Guldener U."/>
            <person name="Henrissat B."/>
            <person name="Howlett B.J."/>
            <person name="Kodira C."/>
            <person name="Kretschmer M."/>
            <person name="Lappartient A."/>
            <person name="Leroch M."/>
            <person name="Levis C."/>
            <person name="Mauceli E."/>
            <person name="Neuveglise C."/>
            <person name="Oeser B."/>
            <person name="Pearson M."/>
            <person name="Poulain J."/>
            <person name="Poussereau N."/>
            <person name="Quesneville H."/>
            <person name="Rascle C."/>
            <person name="Schumacher J."/>
            <person name="Segurens B."/>
            <person name="Sexton A."/>
            <person name="Silva E."/>
            <person name="Sirven C."/>
            <person name="Soanes D.M."/>
            <person name="Talbot N.J."/>
            <person name="Templeton M."/>
            <person name="Yandava C."/>
            <person name="Yarden O."/>
            <person name="Zeng Q."/>
            <person name="Rollins J.A."/>
            <person name="Lebrun M.H."/>
            <person name="Dickman M."/>
        </authorList>
    </citation>
    <scope>NUCLEOTIDE SEQUENCE [LARGE SCALE GENOMIC DNA]</scope>
    <source>
        <strain evidence="3">T4</strain>
    </source>
</reference>
<feature type="transmembrane region" description="Helical" evidence="1">
    <location>
        <begin position="15"/>
        <end position="34"/>
    </location>
</feature>
<dbReference type="Proteomes" id="UP000008177">
    <property type="component" value="Unplaced contigs"/>
</dbReference>
<dbReference type="HOGENOM" id="CLU_2277052_0_0_1"/>
<dbReference type="EMBL" id="FQ790341">
    <property type="protein sequence ID" value="CCD52259.1"/>
    <property type="molecule type" value="Genomic_DNA"/>
</dbReference>
<keyword evidence="1" id="KW-0812">Transmembrane</keyword>
<protein>
    <submittedName>
        <fullName evidence="2">Uncharacterized protein</fullName>
    </submittedName>
</protein>
<sequence length="102" mass="11865">MWIPNIPELVFRPRLIGWFWFCGWCLLGILLARFEIERSGKIPRSTPAGLVGRLERARLYRVLGMRHVGLRVWSGIRAFKEKRMSDSENPSEVTSRVVAVIR</sequence>
<keyword evidence="1" id="KW-0472">Membrane</keyword>
<dbReference type="InParanoid" id="G2YKW1"/>